<organism evidence="2 3">
    <name type="scientific">Candidatus Woesebacteria bacterium RIFCSPLOWO2_01_FULL_44_14</name>
    <dbReference type="NCBI Taxonomy" id="1802525"/>
    <lineage>
        <taxon>Bacteria</taxon>
        <taxon>Candidatus Woeseibacteriota</taxon>
    </lineage>
</organism>
<reference evidence="2 3" key="1">
    <citation type="journal article" date="2016" name="Nat. Commun.">
        <title>Thousands of microbial genomes shed light on interconnected biogeochemical processes in an aquifer system.</title>
        <authorList>
            <person name="Anantharaman K."/>
            <person name="Brown C.T."/>
            <person name="Hug L.A."/>
            <person name="Sharon I."/>
            <person name="Castelle C.J."/>
            <person name="Probst A.J."/>
            <person name="Thomas B.C."/>
            <person name="Singh A."/>
            <person name="Wilkins M.J."/>
            <person name="Karaoz U."/>
            <person name="Brodie E.L."/>
            <person name="Williams K.H."/>
            <person name="Hubbard S.S."/>
            <person name="Banfield J.F."/>
        </authorList>
    </citation>
    <scope>NUCLEOTIDE SEQUENCE [LARGE SCALE GENOMIC DNA]</scope>
</reference>
<feature type="transmembrane region" description="Helical" evidence="1">
    <location>
        <begin position="205"/>
        <end position="226"/>
    </location>
</feature>
<dbReference type="Pfam" id="PF06182">
    <property type="entry name" value="ABC2_membrane_6"/>
    <property type="match status" value="1"/>
</dbReference>
<accession>A0A1F8C1I3</accession>
<evidence type="ECO:0000313" key="2">
    <source>
        <dbReference type="EMBL" id="OGM70221.1"/>
    </source>
</evidence>
<dbReference type="STRING" id="1802525.A2975_04070"/>
<dbReference type="PANTHER" id="PTHR36833">
    <property type="entry name" value="SLR0610 PROTEIN-RELATED"/>
    <property type="match status" value="1"/>
</dbReference>
<feature type="transmembrane region" description="Helical" evidence="1">
    <location>
        <begin position="119"/>
        <end position="137"/>
    </location>
</feature>
<feature type="transmembrane region" description="Helical" evidence="1">
    <location>
        <begin position="66"/>
        <end position="83"/>
    </location>
</feature>
<evidence type="ECO:0000256" key="1">
    <source>
        <dbReference type="SAM" id="Phobius"/>
    </source>
</evidence>
<protein>
    <recommendedName>
        <fullName evidence="4">ABC transporter permease</fullName>
    </recommendedName>
</protein>
<gene>
    <name evidence="2" type="ORF">A2975_04070</name>
</gene>
<dbReference type="AlphaFoldDB" id="A0A1F8C1I3"/>
<keyword evidence="1" id="KW-0812">Transmembrane</keyword>
<feature type="transmembrane region" description="Helical" evidence="1">
    <location>
        <begin position="232"/>
        <end position="250"/>
    </location>
</feature>
<dbReference type="Proteomes" id="UP000178429">
    <property type="component" value="Unassembled WGS sequence"/>
</dbReference>
<dbReference type="PANTHER" id="PTHR36833:SF1">
    <property type="entry name" value="INTEGRAL MEMBRANE TRANSPORT PROTEIN"/>
    <property type="match status" value="1"/>
</dbReference>
<keyword evidence="1" id="KW-1133">Transmembrane helix</keyword>
<proteinExistence type="predicted"/>
<evidence type="ECO:0008006" key="4">
    <source>
        <dbReference type="Google" id="ProtNLM"/>
    </source>
</evidence>
<comment type="caution">
    <text evidence="2">The sequence shown here is derived from an EMBL/GenBank/DDBJ whole genome shotgun (WGS) entry which is preliminary data.</text>
</comment>
<sequence>MKKFMYYLRVWGIMSKNSFLMVASQKMVFLIFLIGKLIRFGLFAVFLIFLLKGSQSLAGYTVNQIIFFFLTFNLIDIIAQFLFREVYRFRPQIISGSFDLTLARPTNALFRSLMGGADIIDLVTIPPIIFAMVYVGAALNPSIIHVSLFIILLVNGFLIATAFHIAVLALGIITLEIDHTIMIYRDLVNMGRFPVDIYREPLRGILTYLIPVGLMVTVPAKALMGLASARGVILSFGVVAAAVFLSLKFWKLALRKYTSASS</sequence>
<dbReference type="InterPro" id="IPR010390">
    <property type="entry name" value="ABC-2_transporter-like"/>
</dbReference>
<evidence type="ECO:0000313" key="3">
    <source>
        <dbReference type="Proteomes" id="UP000178429"/>
    </source>
</evidence>
<name>A0A1F8C1I3_9BACT</name>
<dbReference type="EMBL" id="MGHL01000006">
    <property type="protein sequence ID" value="OGM70221.1"/>
    <property type="molecule type" value="Genomic_DNA"/>
</dbReference>
<feature type="transmembrane region" description="Helical" evidence="1">
    <location>
        <begin position="143"/>
        <end position="175"/>
    </location>
</feature>
<keyword evidence="1" id="KW-0472">Membrane</keyword>